<evidence type="ECO:0000256" key="2">
    <source>
        <dbReference type="ARBA" id="ARBA00022737"/>
    </source>
</evidence>
<evidence type="ECO:0000256" key="3">
    <source>
        <dbReference type="SAM" id="Coils"/>
    </source>
</evidence>
<keyword evidence="2" id="KW-0677">Repeat</keyword>
<dbReference type="GO" id="GO:0006888">
    <property type="term" value="P:endoplasmic reticulum to Golgi vesicle-mediated transport"/>
    <property type="evidence" value="ECO:0007669"/>
    <property type="project" value="TreeGrafter"/>
</dbReference>
<name>A0A388KJY7_CHABU</name>
<dbReference type="Gene3D" id="2.130.10.10">
    <property type="entry name" value="YVTN repeat-like/Quinoprotein amine dehydrogenase"/>
    <property type="match status" value="1"/>
</dbReference>
<dbReference type="GO" id="GO:0030126">
    <property type="term" value="C:COPI vesicle coat"/>
    <property type="evidence" value="ECO:0007669"/>
    <property type="project" value="TreeGrafter"/>
</dbReference>
<dbReference type="Proteomes" id="UP000265515">
    <property type="component" value="Unassembled WGS sequence"/>
</dbReference>
<organism evidence="5 6">
    <name type="scientific">Chara braunii</name>
    <name type="common">Braun's stonewort</name>
    <dbReference type="NCBI Taxonomy" id="69332"/>
    <lineage>
        <taxon>Eukaryota</taxon>
        <taxon>Viridiplantae</taxon>
        <taxon>Streptophyta</taxon>
        <taxon>Charophyceae</taxon>
        <taxon>Charales</taxon>
        <taxon>Characeae</taxon>
        <taxon>Chara</taxon>
    </lineage>
</organism>
<reference evidence="5 6" key="1">
    <citation type="journal article" date="2018" name="Cell">
        <title>The Chara Genome: Secondary Complexity and Implications for Plant Terrestrialization.</title>
        <authorList>
            <person name="Nishiyama T."/>
            <person name="Sakayama H."/>
            <person name="Vries J.D."/>
            <person name="Buschmann H."/>
            <person name="Saint-Marcoux D."/>
            <person name="Ullrich K.K."/>
            <person name="Haas F.B."/>
            <person name="Vanderstraeten L."/>
            <person name="Becker D."/>
            <person name="Lang D."/>
            <person name="Vosolsobe S."/>
            <person name="Rombauts S."/>
            <person name="Wilhelmsson P.K.I."/>
            <person name="Janitza P."/>
            <person name="Kern R."/>
            <person name="Heyl A."/>
            <person name="Rumpler F."/>
            <person name="Villalobos L.I.A.C."/>
            <person name="Clay J.M."/>
            <person name="Skokan R."/>
            <person name="Toyoda A."/>
            <person name="Suzuki Y."/>
            <person name="Kagoshima H."/>
            <person name="Schijlen E."/>
            <person name="Tajeshwar N."/>
            <person name="Catarino B."/>
            <person name="Hetherington A.J."/>
            <person name="Saltykova A."/>
            <person name="Bonnot C."/>
            <person name="Breuninger H."/>
            <person name="Symeonidi A."/>
            <person name="Radhakrishnan G.V."/>
            <person name="Van Nieuwerburgh F."/>
            <person name="Deforce D."/>
            <person name="Chang C."/>
            <person name="Karol K.G."/>
            <person name="Hedrich R."/>
            <person name="Ulvskov P."/>
            <person name="Glockner G."/>
            <person name="Delwiche C.F."/>
            <person name="Petrasek J."/>
            <person name="Van de Peer Y."/>
            <person name="Friml J."/>
            <person name="Beilby M."/>
            <person name="Dolan L."/>
            <person name="Kohara Y."/>
            <person name="Sugano S."/>
            <person name="Fujiyama A."/>
            <person name="Delaux P.-M."/>
            <person name="Quint M."/>
            <person name="TheiBen G."/>
            <person name="Hagemann M."/>
            <person name="Harholt J."/>
            <person name="Dunand C."/>
            <person name="Zachgo S."/>
            <person name="Langdale J."/>
            <person name="Maumus F."/>
            <person name="Straeten D.V.D."/>
            <person name="Gould S.B."/>
            <person name="Rensing S.A."/>
        </authorList>
    </citation>
    <scope>NUCLEOTIDE SEQUENCE [LARGE SCALE GENOMIC DNA]</scope>
    <source>
        <strain evidence="5 6">S276</strain>
    </source>
</reference>
<feature type="coiled-coil region" evidence="3">
    <location>
        <begin position="273"/>
        <end position="330"/>
    </location>
</feature>
<evidence type="ECO:0000256" key="4">
    <source>
        <dbReference type="SAM" id="MobiDB-lite"/>
    </source>
</evidence>
<dbReference type="PANTHER" id="PTHR19876">
    <property type="entry name" value="COATOMER"/>
    <property type="match status" value="1"/>
</dbReference>
<proteinExistence type="predicted"/>
<dbReference type="EMBL" id="BFEA01000129">
    <property type="protein sequence ID" value="GBG70370.1"/>
    <property type="molecule type" value="Genomic_DNA"/>
</dbReference>
<feature type="compositionally biased region" description="Basic and acidic residues" evidence="4">
    <location>
        <begin position="216"/>
        <end position="232"/>
    </location>
</feature>
<sequence length="480" mass="54696">MVAFHPLKPDIFASLSNGGEIKVWNIGANTPTKTIAGHQHIQNFRFCNDIRTSHLIAGGSCGYIRVWDYTTGACVADLKHHDRLHFICSAFFHQNVPCIFAADSNGTIGVWNELNYTPLRFYSSGVQHLTSMTSSARCDDDLALVGQGRILMLEVTFIQNVRAQHVRWVDGTTAEHERKLKILTGKRQFLCQSAQEDLTMPERRKTELEGTLGNEGNKRQVSDKSKAEREETGAMQKIVEFEATTERDVDLRETSDRSSAELEQKVIRMAARISGQEAERRELADKLIMYEQRIGELEKVIARLMSDESRAELEQEGRVKDERISELEAERKALVEALSVSKLKNGELKERLDKEVDMQRRCEKDIKEFEEDARVKAERIHLLEAERSVFVKTLETAKRKIKEMYAMDRPCHEHSFSDRHVIDCPAPENFSSERRLREDGHRGGAYAGERHIAAACVDTRSGEVDGEANEVQATKRHRRT</sequence>
<dbReference type="PANTHER" id="PTHR19876:SF2">
    <property type="entry name" value="COATOMER SUBUNIT BETA"/>
    <property type="match status" value="1"/>
</dbReference>
<evidence type="ECO:0000313" key="5">
    <source>
        <dbReference type="EMBL" id="GBG70370.1"/>
    </source>
</evidence>
<keyword evidence="3" id="KW-0175">Coiled coil</keyword>
<gene>
    <name evidence="5" type="ORF">CBR_g6498</name>
</gene>
<dbReference type="InterPro" id="IPR015943">
    <property type="entry name" value="WD40/YVTN_repeat-like_dom_sf"/>
</dbReference>
<dbReference type="InterPro" id="IPR001680">
    <property type="entry name" value="WD40_rpt"/>
</dbReference>
<dbReference type="InterPro" id="IPR050844">
    <property type="entry name" value="Coatomer_complex_subunit"/>
</dbReference>
<comment type="caution">
    <text evidence="5">The sequence shown here is derived from an EMBL/GenBank/DDBJ whole genome shotgun (WGS) entry which is preliminary data.</text>
</comment>
<dbReference type="AlphaFoldDB" id="A0A388KJY7"/>
<keyword evidence="6" id="KW-1185">Reference proteome</keyword>
<accession>A0A388KJY7</accession>
<protein>
    <submittedName>
        <fullName evidence="5">Uncharacterized protein</fullName>
    </submittedName>
</protein>
<dbReference type="STRING" id="69332.A0A388KJY7"/>
<dbReference type="Gramene" id="GBG70370">
    <property type="protein sequence ID" value="GBG70370"/>
    <property type="gene ID" value="CBR_g6498"/>
</dbReference>
<dbReference type="GO" id="GO:0006886">
    <property type="term" value="P:intracellular protein transport"/>
    <property type="evidence" value="ECO:0007669"/>
    <property type="project" value="TreeGrafter"/>
</dbReference>
<dbReference type="GO" id="GO:0006891">
    <property type="term" value="P:intra-Golgi vesicle-mediated transport"/>
    <property type="evidence" value="ECO:0007669"/>
    <property type="project" value="TreeGrafter"/>
</dbReference>
<dbReference type="GO" id="GO:0006890">
    <property type="term" value="P:retrograde vesicle-mediated transport, Golgi to endoplasmic reticulum"/>
    <property type="evidence" value="ECO:0007669"/>
    <property type="project" value="TreeGrafter"/>
</dbReference>
<dbReference type="SMART" id="SM00320">
    <property type="entry name" value="WD40"/>
    <property type="match status" value="2"/>
</dbReference>
<keyword evidence="1" id="KW-0853">WD repeat</keyword>
<evidence type="ECO:0000313" key="6">
    <source>
        <dbReference type="Proteomes" id="UP000265515"/>
    </source>
</evidence>
<feature type="region of interest" description="Disordered" evidence="4">
    <location>
        <begin position="201"/>
        <end position="232"/>
    </location>
</feature>
<dbReference type="SUPFAM" id="SSF50978">
    <property type="entry name" value="WD40 repeat-like"/>
    <property type="match status" value="1"/>
</dbReference>
<dbReference type="InterPro" id="IPR036322">
    <property type="entry name" value="WD40_repeat_dom_sf"/>
</dbReference>
<evidence type="ECO:0000256" key="1">
    <source>
        <dbReference type="ARBA" id="ARBA00022574"/>
    </source>
</evidence>